<evidence type="ECO:0000256" key="2">
    <source>
        <dbReference type="ARBA" id="ARBA00022448"/>
    </source>
</evidence>
<evidence type="ECO:0000256" key="7">
    <source>
        <dbReference type="ARBA" id="ARBA00023010"/>
    </source>
</evidence>
<comment type="subcellular location">
    <subcellularLocation>
        <location evidence="9">Cell membrane</location>
        <topology evidence="9">Single-pass membrane protein</topology>
    </subcellularLocation>
    <subcellularLocation>
        <location evidence="1">Membrane</location>
    </subcellularLocation>
</comment>
<keyword evidence="3 9" id="KW-1003">Cell membrane</keyword>
<dbReference type="PANTHER" id="PTHR33910:SF1">
    <property type="entry name" value="PROTEIN TRANSLOCASE SUBUNIT SECE"/>
    <property type="match status" value="1"/>
</dbReference>
<comment type="similarity">
    <text evidence="9">Belongs to the SecE/SEC61-gamma family.</text>
</comment>
<dbReference type="PRINTS" id="PR01650">
    <property type="entry name" value="SECETRNLCASE"/>
</dbReference>
<comment type="function">
    <text evidence="9">Essential subunit of the Sec protein translocation channel SecYEG. Clamps together the 2 halves of SecY. May contact the channel plug during translocation.</text>
</comment>
<dbReference type="PROSITE" id="PS01067">
    <property type="entry name" value="SECE_SEC61G"/>
    <property type="match status" value="1"/>
</dbReference>
<dbReference type="InterPro" id="IPR005807">
    <property type="entry name" value="SecE_bac"/>
</dbReference>
<keyword evidence="11" id="KW-1185">Reference proteome</keyword>
<accession>A0A1G7V4C7</accession>
<comment type="subunit">
    <text evidence="9">Component of the Sec protein translocase complex. Heterotrimer consisting of SecY, SecE and SecG subunits. The heterotrimers can form oligomers, although 1 heterotrimer is thought to be able to translocate proteins. Interacts with the ribosome. Interacts with SecDF, and other proteins may be involved. Interacts with SecA.</text>
</comment>
<dbReference type="GO" id="GO:0043952">
    <property type="term" value="P:protein transport by the Sec complex"/>
    <property type="evidence" value="ECO:0007669"/>
    <property type="project" value="UniProtKB-UniRule"/>
</dbReference>
<dbReference type="OrthoDB" id="9812738at2"/>
<proteinExistence type="inferred from homology"/>
<dbReference type="Gene3D" id="1.20.5.1030">
    <property type="entry name" value="Preprotein translocase secy subunit"/>
    <property type="match status" value="1"/>
</dbReference>
<dbReference type="Proteomes" id="UP000199415">
    <property type="component" value="Unassembled WGS sequence"/>
</dbReference>
<dbReference type="PANTHER" id="PTHR33910">
    <property type="entry name" value="PROTEIN TRANSLOCASE SUBUNIT SECE"/>
    <property type="match status" value="1"/>
</dbReference>
<evidence type="ECO:0000256" key="6">
    <source>
        <dbReference type="ARBA" id="ARBA00022989"/>
    </source>
</evidence>
<dbReference type="STRING" id="1082479.SAMN05216241_1213"/>
<gene>
    <name evidence="9" type="primary">secE</name>
    <name evidence="10" type="ORF">SAMN05216241_1213</name>
</gene>
<dbReference type="EMBL" id="FNCE01000021">
    <property type="protein sequence ID" value="SDG54672.1"/>
    <property type="molecule type" value="Genomic_DNA"/>
</dbReference>
<dbReference type="InterPro" id="IPR001901">
    <property type="entry name" value="Translocase_SecE/Sec61-g"/>
</dbReference>
<evidence type="ECO:0000256" key="4">
    <source>
        <dbReference type="ARBA" id="ARBA00022692"/>
    </source>
</evidence>
<name>A0A1G7V4C7_9PROT</name>
<evidence type="ECO:0000256" key="8">
    <source>
        <dbReference type="ARBA" id="ARBA00023136"/>
    </source>
</evidence>
<evidence type="ECO:0000256" key="3">
    <source>
        <dbReference type="ARBA" id="ARBA00022475"/>
    </source>
</evidence>
<keyword evidence="6 9" id="KW-1133">Transmembrane helix</keyword>
<dbReference type="RefSeq" id="WP_090022502.1">
    <property type="nucleotide sequence ID" value="NZ_FNCE01000021.1"/>
</dbReference>
<organism evidence="10 11">
    <name type="scientific">Limimonas halophila</name>
    <dbReference type="NCBI Taxonomy" id="1082479"/>
    <lineage>
        <taxon>Bacteria</taxon>
        <taxon>Pseudomonadati</taxon>
        <taxon>Pseudomonadota</taxon>
        <taxon>Alphaproteobacteria</taxon>
        <taxon>Rhodospirillales</taxon>
        <taxon>Rhodovibrionaceae</taxon>
        <taxon>Limimonas</taxon>
    </lineage>
</organism>
<keyword evidence="8 9" id="KW-0472">Membrane</keyword>
<dbReference type="HAMAP" id="MF_00422">
    <property type="entry name" value="SecE"/>
    <property type="match status" value="1"/>
</dbReference>
<dbReference type="GO" id="GO:0006605">
    <property type="term" value="P:protein targeting"/>
    <property type="evidence" value="ECO:0007669"/>
    <property type="project" value="UniProtKB-UniRule"/>
</dbReference>
<dbReference type="GO" id="GO:0008320">
    <property type="term" value="F:protein transmembrane transporter activity"/>
    <property type="evidence" value="ECO:0007669"/>
    <property type="project" value="UniProtKB-UniRule"/>
</dbReference>
<keyword evidence="2 9" id="KW-0813">Transport</keyword>
<reference evidence="10 11" key="1">
    <citation type="submission" date="2016-10" db="EMBL/GenBank/DDBJ databases">
        <authorList>
            <person name="de Groot N.N."/>
        </authorList>
    </citation>
    <scope>NUCLEOTIDE SEQUENCE [LARGE SCALE GENOMIC DNA]</scope>
    <source>
        <strain evidence="10 11">DSM 25584</strain>
    </source>
</reference>
<dbReference type="InterPro" id="IPR038379">
    <property type="entry name" value="SecE_sf"/>
</dbReference>
<dbReference type="NCBIfam" id="TIGR00964">
    <property type="entry name" value="secE_bact"/>
    <property type="match status" value="1"/>
</dbReference>
<dbReference type="AlphaFoldDB" id="A0A1G7V4C7"/>
<evidence type="ECO:0000256" key="9">
    <source>
        <dbReference type="HAMAP-Rule" id="MF_00422"/>
    </source>
</evidence>
<evidence type="ECO:0000256" key="5">
    <source>
        <dbReference type="ARBA" id="ARBA00022927"/>
    </source>
</evidence>
<dbReference type="GO" id="GO:0005886">
    <property type="term" value="C:plasma membrane"/>
    <property type="evidence" value="ECO:0007669"/>
    <property type="project" value="UniProtKB-SubCell"/>
</dbReference>
<protein>
    <recommendedName>
        <fullName evidence="9">Protein translocase subunit SecE</fullName>
    </recommendedName>
</protein>
<dbReference type="Pfam" id="PF00584">
    <property type="entry name" value="SecE"/>
    <property type="match status" value="1"/>
</dbReference>
<keyword evidence="5 9" id="KW-0653">Protein transport</keyword>
<keyword evidence="4 9" id="KW-0812">Transmembrane</keyword>
<dbReference type="GO" id="GO:0009306">
    <property type="term" value="P:protein secretion"/>
    <property type="evidence" value="ECO:0007669"/>
    <property type="project" value="UniProtKB-UniRule"/>
</dbReference>
<evidence type="ECO:0000313" key="10">
    <source>
        <dbReference type="EMBL" id="SDG54672.1"/>
    </source>
</evidence>
<dbReference type="GO" id="GO:0065002">
    <property type="term" value="P:intracellular protein transmembrane transport"/>
    <property type="evidence" value="ECO:0007669"/>
    <property type="project" value="UniProtKB-UniRule"/>
</dbReference>
<evidence type="ECO:0000313" key="11">
    <source>
        <dbReference type="Proteomes" id="UP000199415"/>
    </source>
</evidence>
<feature type="transmembrane region" description="Helical" evidence="9">
    <location>
        <begin position="30"/>
        <end position="50"/>
    </location>
</feature>
<sequence>MASKFNPGQFIREVRHETSKVTWPSRRETAITTVMVLAFTALAAIFLFLVDQVISLGVSFILGVGG</sequence>
<evidence type="ECO:0000256" key="1">
    <source>
        <dbReference type="ARBA" id="ARBA00004370"/>
    </source>
</evidence>
<keyword evidence="7 9" id="KW-0811">Translocation</keyword>